<accession>A0A5C1AD88</accession>
<dbReference type="InterPro" id="IPR050437">
    <property type="entry name" value="Ribos_protein_bS1-like"/>
</dbReference>
<evidence type="ECO:0000313" key="8">
    <source>
        <dbReference type="Proteomes" id="UP000324974"/>
    </source>
</evidence>
<dbReference type="KEGG" id="lrs:PX52LOC_01923"/>
<dbReference type="PROSITE" id="PS50126">
    <property type="entry name" value="S1"/>
    <property type="match status" value="4"/>
</dbReference>
<dbReference type="InterPro" id="IPR035104">
    <property type="entry name" value="Ribosomal_protein_S1-like"/>
</dbReference>
<dbReference type="GO" id="GO:0003735">
    <property type="term" value="F:structural constituent of ribosome"/>
    <property type="evidence" value="ECO:0007669"/>
    <property type="project" value="TreeGrafter"/>
</dbReference>
<feature type="domain" description="S1 motif" evidence="6">
    <location>
        <begin position="279"/>
        <end position="347"/>
    </location>
</feature>
<dbReference type="SMART" id="SM00316">
    <property type="entry name" value="S1"/>
    <property type="match status" value="4"/>
</dbReference>
<dbReference type="Pfam" id="PF00575">
    <property type="entry name" value="S1"/>
    <property type="match status" value="3"/>
</dbReference>
<reference evidence="8" key="1">
    <citation type="submission" date="2019-08" db="EMBL/GenBank/DDBJ databases">
        <title>Limnoglobus roseus gen. nov., sp. nov., a novel freshwater planctomycete with a giant genome from the family Gemmataceae.</title>
        <authorList>
            <person name="Kulichevskaya I.S."/>
            <person name="Naumoff D.G."/>
            <person name="Miroshnikov K."/>
            <person name="Ivanova A."/>
            <person name="Philippov D.A."/>
            <person name="Hakobyan A."/>
            <person name="Rijpstra I.C."/>
            <person name="Sinninghe Damste J.S."/>
            <person name="Liesack W."/>
            <person name="Dedysh S.N."/>
        </authorList>
    </citation>
    <scope>NUCLEOTIDE SEQUENCE [LARGE SCALE GENOMIC DNA]</scope>
    <source>
        <strain evidence="8">PX52</strain>
    </source>
</reference>
<sequence length="485" mass="52084">MSTETTPDAPKPETPAAPAAPTPAVTPVANAGGPPKPGAPRPGGKPVPDKWQRGGPPKAKPQPDAMPRTFGEFKPNKRALDLDIESEMAAAFAGTDIKAMDADKPQGAKGENGRKKGRVVSIHGKDVFIEIPGGRSEGMISLDEFEGKRPNVGDEIEFLVDHYDSANGLLVLTKEGAAKQVTDWSAVKLNMVIEAKVTGMNKNSTGYTVEVNGIRGFMPLSQADMYRIEQPETLVNQKLKVQVIELEPSERNLIVSRRVIQEAERERKAGEFWATIKEGDIHKGLVKSIKPFGAFVDLGAADGLIPIGELSYSRVGTAEEVVKVGQLVEVKVIRLDPEQRRIGLSLRAMGTNPWDTFAAENRPGARIPGKVTRLADFGAFVEIAPGIEGLIHISELSTGRVGRVRDILSEGQEVTVQIINIDTEQRRIGLSLKAMTAEKEAAEDAALTAEEEADKAEAAARMANRKPTGNLRGGTGGGTVRFEMG</sequence>
<comment type="function">
    <text evidence="4">Binds mRNA; thus facilitating recognition of the initiation point. It is needed to translate mRNA with a short Shine-Dalgarno (SD) purine-rich sequence.</text>
</comment>
<feature type="compositionally biased region" description="Pro residues" evidence="5">
    <location>
        <begin position="34"/>
        <end position="45"/>
    </location>
</feature>
<feature type="domain" description="S1 motif" evidence="6">
    <location>
        <begin position="112"/>
        <end position="175"/>
    </location>
</feature>
<dbReference type="CDD" id="cd04465">
    <property type="entry name" value="S1_RPS1_repeat_ec2_hs2"/>
    <property type="match status" value="1"/>
</dbReference>
<dbReference type="PANTHER" id="PTHR10724">
    <property type="entry name" value="30S RIBOSOMAL PROTEIN S1"/>
    <property type="match status" value="1"/>
</dbReference>
<dbReference type="FunFam" id="2.40.50.140:FF:000103">
    <property type="entry name" value="protein RRP5 homolog"/>
    <property type="match status" value="1"/>
</dbReference>
<evidence type="ECO:0000256" key="2">
    <source>
        <dbReference type="ARBA" id="ARBA00022980"/>
    </source>
</evidence>
<dbReference type="OrthoDB" id="9804077at2"/>
<feature type="compositionally biased region" description="Low complexity" evidence="5">
    <location>
        <begin position="1"/>
        <end position="11"/>
    </location>
</feature>
<comment type="similarity">
    <text evidence="1">Belongs to the bacterial ribosomal protein bS1 family.</text>
</comment>
<dbReference type="InterPro" id="IPR012340">
    <property type="entry name" value="NA-bd_OB-fold"/>
</dbReference>
<dbReference type="PRINTS" id="PR00681">
    <property type="entry name" value="RIBOSOMALS1"/>
</dbReference>
<dbReference type="Gene3D" id="2.40.50.140">
    <property type="entry name" value="Nucleic acid-binding proteins"/>
    <property type="match status" value="4"/>
</dbReference>
<gene>
    <name evidence="7" type="ORF">PX52LOC_01923</name>
</gene>
<feature type="domain" description="S1 motif" evidence="6">
    <location>
        <begin position="190"/>
        <end position="258"/>
    </location>
</feature>
<evidence type="ECO:0000256" key="1">
    <source>
        <dbReference type="ARBA" id="ARBA00006767"/>
    </source>
</evidence>
<dbReference type="AlphaFoldDB" id="A0A5C1AD88"/>
<evidence type="ECO:0000256" key="4">
    <source>
        <dbReference type="ARBA" id="ARBA00025604"/>
    </source>
</evidence>
<dbReference type="EMBL" id="CP042425">
    <property type="protein sequence ID" value="QEL15018.1"/>
    <property type="molecule type" value="Genomic_DNA"/>
</dbReference>
<feature type="region of interest" description="Disordered" evidence="5">
    <location>
        <begin position="1"/>
        <end position="74"/>
    </location>
</feature>
<keyword evidence="3" id="KW-0687">Ribonucleoprotein</keyword>
<dbReference type="CDD" id="cd05688">
    <property type="entry name" value="S1_RPS1_repeat_ec3"/>
    <property type="match status" value="1"/>
</dbReference>
<keyword evidence="8" id="KW-1185">Reference proteome</keyword>
<proteinExistence type="inferred from homology"/>
<feature type="domain" description="S1 motif" evidence="6">
    <location>
        <begin position="364"/>
        <end position="433"/>
    </location>
</feature>
<feature type="region of interest" description="Disordered" evidence="5">
    <location>
        <begin position="457"/>
        <end position="485"/>
    </location>
</feature>
<feature type="compositionally biased region" description="Pro residues" evidence="5">
    <location>
        <begin position="12"/>
        <end position="21"/>
    </location>
</feature>
<dbReference type="GO" id="GO:0005840">
    <property type="term" value="C:ribosome"/>
    <property type="evidence" value="ECO:0007669"/>
    <property type="project" value="UniProtKB-KW"/>
</dbReference>
<dbReference type="RefSeq" id="WP_149109870.1">
    <property type="nucleotide sequence ID" value="NZ_CP042425.1"/>
</dbReference>
<evidence type="ECO:0000256" key="5">
    <source>
        <dbReference type="SAM" id="MobiDB-lite"/>
    </source>
</evidence>
<feature type="compositionally biased region" description="Low complexity" evidence="5">
    <location>
        <begin position="22"/>
        <end position="33"/>
    </location>
</feature>
<evidence type="ECO:0000256" key="3">
    <source>
        <dbReference type="ARBA" id="ARBA00023274"/>
    </source>
</evidence>
<organism evidence="7 8">
    <name type="scientific">Limnoglobus roseus</name>
    <dbReference type="NCBI Taxonomy" id="2598579"/>
    <lineage>
        <taxon>Bacteria</taxon>
        <taxon>Pseudomonadati</taxon>
        <taxon>Planctomycetota</taxon>
        <taxon>Planctomycetia</taxon>
        <taxon>Gemmatales</taxon>
        <taxon>Gemmataceae</taxon>
        <taxon>Limnoglobus</taxon>
    </lineage>
</organism>
<dbReference type="GO" id="GO:0003729">
    <property type="term" value="F:mRNA binding"/>
    <property type="evidence" value="ECO:0007669"/>
    <property type="project" value="TreeGrafter"/>
</dbReference>
<evidence type="ECO:0000313" key="7">
    <source>
        <dbReference type="EMBL" id="QEL15018.1"/>
    </source>
</evidence>
<dbReference type="PANTHER" id="PTHR10724:SF7">
    <property type="entry name" value="SMALL RIBOSOMAL SUBUNIT PROTEIN BS1C"/>
    <property type="match status" value="1"/>
</dbReference>
<dbReference type="GO" id="GO:0006412">
    <property type="term" value="P:translation"/>
    <property type="evidence" value="ECO:0007669"/>
    <property type="project" value="TreeGrafter"/>
</dbReference>
<keyword evidence="2 7" id="KW-0689">Ribosomal protein</keyword>
<evidence type="ECO:0000259" key="6">
    <source>
        <dbReference type="PROSITE" id="PS50126"/>
    </source>
</evidence>
<name>A0A5C1AD88_9BACT</name>
<dbReference type="Proteomes" id="UP000324974">
    <property type="component" value="Chromosome"/>
</dbReference>
<dbReference type="SUPFAM" id="SSF50249">
    <property type="entry name" value="Nucleic acid-binding proteins"/>
    <property type="match status" value="4"/>
</dbReference>
<dbReference type="InterPro" id="IPR003029">
    <property type="entry name" value="S1_domain"/>
</dbReference>
<protein>
    <submittedName>
        <fullName evidence="7">30S ribosomal protein S1</fullName>
    </submittedName>
</protein>